<keyword evidence="1" id="KW-0238">DNA-binding</keyword>
<evidence type="ECO:0000256" key="2">
    <source>
        <dbReference type="SAM" id="MobiDB-lite"/>
    </source>
</evidence>
<dbReference type="Pfam" id="PF14659">
    <property type="entry name" value="Phage_int_SAM_3"/>
    <property type="match status" value="1"/>
</dbReference>
<organism evidence="4 5">
    <name type="scientific">Phytohabitans flavus</name>
    <dbReference type="NCBI Taxonomy" id="1076124"/>
    <lineage>
        <taxon>Bacteria</taxon>
        <taxon>Bacillati</taxon>
        <taxon>Actinomycetota</taxon>
        <taxon>Actinomycetes</taxon>
        <taxon>Micromonosporales</taxon>
        <taxon>Micromonosporaceae</taxon>
    </lineage>
</organism>
<dbReference type="InterPro" id="IPR004107">
    <property type="entry name" value="Integrase_SAM-like_N"/>
</dbReference>
<reference evidence="4 5" key="1">
    <citation type="submission" date="2020-03" db="EMBL/GenBank/DDBJ databases">
        <title>Whole genome shotgun sequence of Phytohabitans flavus NBRC 107702.</title>
        <authorList>
            <person name="Komaki H."/>
            <person name="Tamura T."/>
        </authorList>
    </citation>
    <scope>NUCLEOTIDE SEQUENCE [LARGE SCALE GENOMIC DNA]</scope>
    <source>
        <strain evidence="4 5">NBRC 107702</strain>
    </source>
</reference>
<evidence type="ECO:0000256" key="1">
    <source>
        <dbReference type="ARBA" id="ARBA00023125"/>
    </source>
</evidence>
<evidence type="ECO:0000313" key="5">
    <source>
        <dbReference type="Proteomes" id="UP000502508"/>
    </source>
</evidence>
<dbReference type="AlphaFoldDB" id="A0A6F8XIL8"/>
<evidence type="ECO:0000259" key="3">
    <source>
        <dbReference type="Pfam" id="PF14659"/>
    </source>
</evidence>
<proteinExistence type="predicted"/>
<protein>
    <recommendedName>
        <fullName evidence="3">Integrase SAM-like N-terminal domain-containing protein</fullName>
    </recommendedName>
</protein>
<keyword evidence="5" id="KW-1185">Reference proteome</keyword>
<dbReference type="KEGG" id="pfla:Pflav_000650"/>
<dbReference type="GO" id="GO:0003677">
    <property type="term" value="F:DNA binding"/>
    <property type="evidence" value="ECO:0007669"/>
    <property type="project" value="UniProtKB-KW"/>
</dbReference>
<gene>
    <name evidence="4" type="ORF">Pflav_000650</name>
</gene>
<evidence type="ECO:0000313" key="4">
    <source>
        <dbReference type="EMBL" id="BCB73655.1"/>
    </source>
</evidence>
<reference evidence="4 5" key="2">
    <citation type="submission" date="2020-03" db="EMBL/GenBank/DDBJ databases">
        <authorList>
            <person name="Ichikawa N."/>
            <person name="Kimura A."/>
            <person name="Kitahashi Y."/>
            <person name="Uohara A."/>
        </authorList>
    </citation>
    <scope>NUCLEOTIDE SEQUENCE [LARGE SCALE GENOMIC DNA]</scope>
    <source>
        <strain evidence="4 5">NBRC 107702</strain>
    </source>
</reference>
<feature type="compositionally biased region" description="Basic residues" evidence="2">
    <location>
        <begin position="8"/>
        <end position="17"/>
    </location>
</feature>
<dbReference type="GO" id="GO:0015074">
    <property type="term" value="P:DNA integration"/>
    <property type="evidence" value="ECO:0007669"/>
    <property type="project" value="InterPro"/>
</dbReference>
<dbReference type="Proteomes" id="UP000502508">
    <property type="component" value="Chromosome"/>
</dbReference>
<dbReference type="RefSeq" id="WP_232070876.1">
    <property type="nucleotide sequence ID" value="NZ_AP022870.1"/>
</dbReference>
<feature type="domain" description="Integrase SAM-like N-terminal" evidence="3">
    <location>
        <begin position="86"/>
        <end position="125"/>
    </location>
</feature>
<sequence>MQLELPRRRNGGRRQLRRGGFGSRSEATETLDHARDLLTLAGHDQARRDDVAELLLATIRAGQPLPDIEDVRRRIRADLSLTGIPTLADYLTEWLAGLTVEANTITGYESHIRVHIIPHLGHLPI</sequence>
<feature type="region of interest" description="Disordered" evidence="2">
    <location>
        <begin position="1"/>
        <end position="27"/>
    </location>
</feature>
<dbReference type="Gene3D" id="1.10.150.130">
    <property type="match status" value="1"/>
</dbReference>
<dbReference type="InterPro" id="IPR010998">
    <property type="entry name" value="Integrase_recombinase_N"/>
</dbReference>
<name>A0A6F8XIL8_9ACTN</name>
<dbReference type="EMBL" id="AP022870">
    <property type="protein sequence ID" value="BCB73655.1"/>
    <property type="molecule type" value="Genomic_DNA"/>
</dbReference>
<accession>A0A6F8XIL8</accession>